<feature type="region of interest" description="Disordered" evidence="5">
    <location>
        <begin position="416"/>
        <end position="475"/>
    </location>
</feature>
<organism evidence="7 8">
    <name type="scientific">Verticillium longisporum</name>
    <name type="common">Verticillium dahliae var. longisporum</name>
    <dbReference type="NCBI Taxonomy" id="100787"/>
    <lineage>
        <taxon>Eukaryota</taxon>
        <taxon>Fungi</taxon>
        <taxon>Dikarya</taxon>
        <taxon>Ascomycota</taxon>
        <taxon>Pezizomycotina</taxon>
        <taxon>Sordariomycetes</taxon>
        <taxon>Hypocreomycetidae</taxon>
        <taxon>Glomerellales</taxon>
        <taxon>Plectosphaerellaceae</taxon>
        <taxon>Verticillium</taxon>
    </lineage>
</organism>
<dbReference type="InterPro" id="IPR005828">
    <property type="entry name" value="MFS_sugar_transport-like"/>
</dbReference>
<evidence type="ECO:0000256" key="2">
    <source>
        <dbReference type="ARBA" id="ARBA00022692"/>
    </source>
</evidence>
<evidence type="ECO:0000313" key="7">
    <source>
        <dbReference type="EMBL" id="CRK42115.1"/>
    </source>
</evidence>
<feature type="region of interest" description="Disordered" evidence="5">
    <location>
        <begin position="263"/>
        <end position="285"/>
    </location>
</feature>
<evidence type="ECO:0000313" key="8">
    <source>
        <dbReference type="Proteomes" id="UP000045706"/>
    </source>
</evidence>
<feature type="compositionally biased region" description="Low complexity" evidence="5">
    <location>
        <begin position="152"/>
        <end position="163"/>
    </location>
</feature>
<feature type="compositionally biased region" description="Low complexity" evidence="5">
    <location>
        <begin position="374"/>
        <end position="385"/>
    </location>
</feature>
<feature type="transmembrane region" description="Helical" evidence="6">
    <location>
        <begin position="585"/>
        <end position="606"/>
    </location>
</feature>
<dbReference type="InterPro" id="IPR036259">
    <property type="entry name" value="MFS_trans_sf"/>
</dbReference>
<feature type="region of interest" description="Disordered" evidence="5">
    <location>
        <begin position="304"/>
        <end position="332"/>
    </location>
</feature>
<keyword evidence="4 6" id="KW-0472">Membrane</keyword>
<feature type="transmembrane region" description="Helical" evidence="6">
    <location>
        <begin position="228"/>
        <end position="249"/>
    </location>
</feature>
<feature type="region of interest" description="Disordered" evidence="5">
    <location>
        <begin position="52"/>
        <end position="164"/>
    </location>
</feature>
<accession>A0A0G4N735</accession>
<dbReference type="InterPro" id="IPR050360">
    <property type="entry name" value="MFS_Sugar_Transporters"/>
</dbReference>
<reference evidence="8" key="1">
    <citation type="submission" date="2015-05" db="EMBL/GenBank/DDBJ databases">
        <authorList>
            <person name="Fogelqvist Johan"/>
        </authorList>
    </citation>
    <scope>NUCLEOTIDE SEQUENCE [LARGE SCALE GENOMIC DNA]</scope>
</reference>
<dbReference type="GO" id="GO:0016020">
    <property type="term" value="C:membrane"/>
    <property type="evidence" value="ECO:0007669"/>
    <property type="project" value="UniProtKB-SubCell"/>
</dbReference>
<feature type="region of interest" description="Disordered" evidence="5">
    <location>
        <begin position="186"/>
        <end position="221"/>
    </location>
</feature>
<name>A0A0G4N735_VERLO</name>
<protein>
    <recommendedName>
        <fullName evidence="9">Major facilitator superfamily (MFS) profile domain-containing protein</fullName>
    </recommendedName>
</protein>
<feature type="compositionally biased region" description="Low complexity" evidence="5">
    <location>
        <begin position="186"/>
        <end position="204"/>
    </location>
</feature>
<dbReference type="PANTHER" id="PTHR48022:SF42">
    <property type="entry name" value="MAJOR FACILITATOR SUPERFAMILY (MFS) PROFILE DOMAIN-CONTAINING PROTEIN"/>
    <property type="match status" value="1"/>
</dbReference>
<dbReference type="Pfam" id="PF00083">
    <property type="entry name" value="Sugar_tr"/>
    <property type="match status" value="1"/>
</dbReference>
<feature type="compositionally biased region" description="Polar residues" evidence="5">
    <location>
        <begin position="464"/>
        <end position="475"/>
    </location>
</feature>
<feature type="compositionally biased region" description="Polar residues" evidence="5">
    <location>
        <begin position="52"/>
        <end position="74"/>
    </location>
</feature>
<evidence type="ECO:0000256" key="5">
    <source>
        <dbReference type="SAM" id="MobiDB-lite"/>
    </source>
</evidence>
<feature type="non-terminal residue" evidence="7">
    <location>
        <position position="1"/>
    </location>
</feature>
<feature type="compositionally biased region" description="Low complexity" evidence="5">
    <location>
        <begin position="76"/>
        <end position="89"/>
    </location>
</feature>
<feature type="region of interest" description="Disordered" evidence="5">
    <location>
        <begin position="346"/>
        <end position="390"/>
    </location>
</feature>
<feature type="region of interest" description="Disordered" evidence="5">
    <location>
        <begin position="640"/>
        <end position="662"/>
    </location>
</feature>
<evidence type="ECO:0000256" key="3">
    <source>
        <dbReference type="ARBA" id="ARBA00022989"/>
    </source>
</evidence>
<dbReference type="Gene3D" id="1.20.1250.20">
    <property type="entry name" value="MFS general substrate transporter like domains"/>
    <property type="match status" value="1"/>
</dbReference>
<dbReference type="GO" id="GO:0005351">
    <property type="term" value="F:carbohydrate:proton symporter activity"/>
    <property type="evidence" value="ECO:0007669"/>
    <property type="project" value="TreeGrafter"/>
</dbReference>
<comment type="subcellular location">
    <subcellularLocation>
        <location evidence="1">Membrane</location>
        <topology evidence="1">Multi-pass membrane protein</topology>
    </subcellularLocation>
</comment>
<sequence length="662" mass="72319">SVIGTLINYIMPSRSAKRLQARPDGNMSRRGIIGDILNGPKSLVEGILNPGAATTSTSQVAPSPTTKPAETPRTQAPKPTSTPKATSAPTPKPTPTPAPIQAGPSPTTEKVQPVVTTKQVVTVPDPAPVPSSTPSPTPLPVTTAQPQEHPQAPSSSSSSSASPIITAEPEEAHLSVGVPTDLFRETSTIPSTTSTSISPKTTSTAGEPAQAPSTSSQDDGNSNLPFKLALGFGITFSVLALVALFLFLWRRRRQRRLSFAQLPNNAHPYDKKPPLPPLNDASADPEAGYEYYHEHHHYHEFQDQPSQFDREATTAAWAQHSPPPPEPESETGIIKIFRWPTLSTRSTMRSTMRSTLSSSNNEQYSTQSGKLKPSSSRASRSTTSTMLRKSRRDIAGRAETANAALEAAALEEKMRMMDADSPQPSPILSPNPLTSWPEPSVLPQQKVKPTELPPPGIRRKPVQKQRQSLARQSLAKQRQSVARIASSGGASIASSSVLSPELMSGDDFEGAERILCRLRGLDRDHEYVRREMGEIRQQGITWTYCSEIFPLDIRMLCVAITTADTWLGSFIIARSTPYMISDLGYGAYFFFSAILVCMGIWAFIFVPETKGITLEEMDALFMKPMHEAVWAQLRGKKLVPERSDSVSDEKKYIESEQFERKE</sequence>
<dbReference type="SUPFAM" id="SSF103473">
    <property type="entry name" value="MFS general substrate transporter"/>
    <property type="match status" value="1"/>
</dbReference>
<evidence type="ECO:0000256" key="1">
    <source>
        <dbReference type="ARBA" id="ARBA00004141"/>
    </source>
</evidence>
<dbReference type="EMBL" id="CVQI01032717">
    <property type="protein sequence ID" value="CRK42115.1"/>
    <property type="molecule type" value="Genomic_DNA"/>
</dbReference>
<keyword evidence="2 6" id="KW-0812">Transmembrane</keyword>
<keyword evidence="3 6" id="KW-1133">Transmembrane helix</keyword>
<feature type="compositionally biased region" description="Polar residues" evidence="5">
    <location>
        <begin position="360"/>
        <end position="369"/>
    </location>
</feature>
<evidence type="ECO:0000256" key="6">
    <source>
        <dbReference type="SAM" id="Phobius"/>
    </source>
</evidence>
<dbReference type="PANTHER" id="PTHR48022">
    <property type="entry name" value="PLASTIDIC GLUCOSE TRANSPORTER 4"/>
    <property type="match status" value="1"/>
</dbReference>
<feature type="compositionally biased region" description="Polar residues" evidence="5">
    <location>
        <begin position="211"/>
        <end position="221"/>
    </location>
</feature>
<dbReference type="AlphaFoldDB" id="A0A0G4N735"/>
<feature type="compositionally biased region" description="Low complexity" evidence="5">
    <location>
        <begin position="106"/>
        <end position="124"/>
    </location>
</feature>
<evidence type="ECO:0000256" key="4">
    <source>
        <dbReference type="ARBA" id="ARBA00023136"/>
    </source>
</evidence>
<feature type="compositionally biased region" description="Pro residues" evidence="5">
    <location>
        <begin position="125"/>
        <end position="139"/>
    </location>
</feature>
<proteinExistence type="predicted"/>
<dbReference type="Proteomes" id="UP000045706">
    <property type="component" value="Unassembled WGS sequence"/>
</dbReference>
<gene>
    <name evidence="7" type="ORF">BN1723_005279</name>
</gene>
<evidence type="ECO:0008006" key="9">
    <source>
        <dbReference type="Google" id="ProtNLM"/>
    </source>
</evidence>
<feature type="compositionally biased region" description="Low complexity" evidence="5">
    <location>
        <begin position="346"/>
        <end position="359"/>
    </location>
</feature>